<dbReference type="Pfam" id="PF00228">
    <property type="entry name" value="Bowman-Birk_leg"/>
    <property type="match status" value="1"/>
</dbReference>
<evidence type="ECO:0000256" key="5">
    <source>
        <dbReference type="RuleBase" id="RU003856"/>
    </source>
</evidence>
<feature type="signal peptide" evidence="6">
    <location>
        <begin position="1"/>
        <end position="27"/>
    </location>
</feature>
<comment type="similarity">
    <text evidence="1 5">Belongs to the Bowman-Birk serine protease inhibitor family.</text>
</comment>
<keyword evidence="6" id="KW-0732">Signal</keyword>
<feature type="chain" id="PRO_5046923299" evidence="6">
    <location>
        <begin position="28"/>
        <end position="137"/>
    </location>
</feature>
<dbReference type="Gene3D" id="2.10.69.10">
    <property type="entry name" value="Cysteine Protease (Bromelain) Inhibitor, subunit H"/>
    <property type="match status" value="1"/>
</dbReference>
<keyword evidence="3 5" id="KW-0722">Serine protease inhibitor</keyword>
<dbReference type="SMART" id="SM00269">
    <property type="entry name" value="BowB"/>
    <property type="match status" value="1"/>
</dbReference>
<protein>
    <submittedName>
        <fullName evidence="9">Seed trypsin/chymotrypsin inhibitor IVA</fullName>
    </submittedName>
</protein>
<gene>
    <name evidence="9" type="primary">LOC107418524</name>
</gene>
<name>A0ABM3IKH1_ZIZJJ</name>
<proteinExistence type="inferred from homology"/>
<evidence type="ECO:0000256" key="2">
    <source>
        <dbReference type="ARBA" id="ARBA00022690"/>
    </source>
</evidence>
<reference evidence="8" key="1">
    <citation type="submission" date="2025-05" db="UniProtKB">
        <authorList>
            <consortium name="RefSeq"/>
        </authorList>
    </citation>
    <scope>NUCLEOTIDE SEQUENCE [LARGE SCALE GENOMIC DNA]</scope>
</reference>
<feature type="domain" description="Bowman-Birk serine protease inhibitors family" evidence="7">
    <location>
        <begin position="64"/>
        <end position="119"/>
    </location>
</feature>
<dbReference type="PANTHER" id="PTHR33479:SF19">
    <property type="entry name" value="BOWMAN-BIRK TYPE PROTEINASE INHIBITOR C-II"/>
    <property type="match status" value="1"/>
</dbReference>
<dbReference type="RefSeq" id="XP_048330360.1">
    <property type="nucleotide sequence ID" value="XM_048474403.2"/>
</dbReference>
<dbReference type="GeneID" id="107418524"/>
<evidence type="ECO:0000259" key="7">
    <source>
        <dbReference type="SMART" id="SM00269"/>
    </source>
</evidence>
<evidence type="ECO:0000256" key="3">
    <source>
        <dbReference type="ARBA" id="ARBA00022900"/>
    </source>
</evidence>
<dbReference type="InterPro" id="IPR035995">
    <property type="entry name" value="Bowman-Birk_prot_inh"/>
</dbReference>
<dbReference type="CDD" id="cd00023">
    <property type="entry name" value="BBI"/>
    <property type="match status" value="1"/>
</dbReference>
<keyword evidence="8" id="KW-1185">Reference proteome</keyword>
<sequence>MASKKAVVMKVAVLAFVLALSSTVISARPDAHVLDLFDLLSAAESHVSNNFVVRGKNEGNSIACCDACACTKSNPPKCKCYDTFSDTNRCEGCDACICAVTYPPICRCYDTTESCSPVCSADAAANSVLKRSIVAPN</sequence>
<keyword evidence="2 5" id="KW-0646">Protease inhibitor</keyword>
<evidence type="ECO:0000313" key="8">
    <source>
        <dbReference type="Proteomes" id="UP001652623"/>
    </source>
</evidence>
<dbReference type="InterPro" id="IPR000877">
    <property type="entry name" value="Prot_inh_BBI"/>
</dbReference>
<evidence type="ECO:0000256" key="4">
    <source>
        <dbReference type="ARBA" id="ARBA00023157"/>
    </source>
</evidence>
<dbReference type="Proteomes" id="UP001652623">
    <property type="component" value="Chromosome 2"/>
</dbReference>
<reference evidence="9" key="2">
    <citation type="submission" date="2025-08" db="UniProtKB">
        <authorList>
            <consortium name="RefSeq"/>
        </authorList>
    </citation>
    <scope>IDENTIFICATION</scope>
    <source>
        <tissue evidence="9">Seedling</tissue>
    </source>
</reference>
<evidence type="ECO:0000256" key="1">
    <source>
        <dbReference type="ARBA" id="ARBA00008506"/>
    </source>
</evidence>
<dbReference type="SUPFAM" id="SSF57247">
    <property type="entry name" value="Bowman-Birk inhibitor, BBI"/>
    <property type="match status" value="1"/>
</dbReference>
<evidence type="ECO:0000313" key="9">
    <source>
        <dbReference type="RefSeq" id="XP_048330360.1"/>
    </source>
</evidence>
<dbReference type="PANTHER" id="PTHR33479">
    <property type="entry name" value="BOWMAN-BIRK TYPE BRAN TRYPSIN INHIBITOR"/>
    <property type="match status" value="1"/>
</dbReference>
<accession>A0ABM3IKH1</accession>
<organism evidence="8 9">
    <name type="scientific">Ziziphus jujuba</name>
    <name type="common">Chinese jujube</name>
    <name type="synonym">Ziziphus sativa</name>
    <dbReference type="NCBI Taxonomy" id="326968"/>
    <lineage>
        <taxon>Eukaryota</taxon>
        <taxon>Viridiplantae</taxon>
        <taxon>Streptophyta</taxon>
        <taxon>Embryophyta</taxon>
        <taxon>Tracheophyta</taxon>
        <taxon>Spermatophyta</taxon>
        <taxon>Magnoliopsida</taxon>
        <taxon>eudicotyledons</taxon>
        <taxon>Gunneridae</taxon>
        <taxon>Pentapetalae</taxon>
        <taxon>rosids</taxon>
        <taxon>fabids</taxon>
        <taxon>Rosales</taxon>
        <taxon>Rhamnaceae</taxon>
        <taxon>Paliureae</taxon>
        <taxon>Ziziphus</taxon>
    </lineage>
</organism>
<evidence type="ECO:0000256" key="6">
    <source>
        <dbReference type="SAM" id="SignalP"/>
    </source>
</evidence>
<keyword evidence="4" id="KW-1015">Disulfide bond</keyword>